<keyword evidence="1" id="KW-1133">Transmembrane helix</keyword>
<feature type="transmembrane region" description="Helical" evidence="1">
    <location>
        <begin position="21"/>
        <end position="45"/>
    </location>
</feature>
<reference evidence="2 3" key="1">
    <citation type="submission" date="2019-02" db="EMBL/GenBank/DDBJ databases">
        <authorList>
            <person name="Lehtovirta-Morley E L."/>
        </authorList>
    </citation>
    <scope>NUCLEOTIDE SEQUENCE [LARGE SCALE GENOMIC DNA]</scope>
    <source>
        <strain evidence="2">NFRAN1</strain>
    </source>
</reference>
<feature type="transmembrane region" description="Helical" evidence="1">
    <location>
        <begin position="135"/>
        <end position="156"/>
    </location>
</feature>
<keyword evidence="1" id="KW-0812">Transmembrane</keyword>
<sequence length="165" mass="19221">MILGKNLLPIKKYFEKYKDYILFNKTLIISGVFAFIGGALFTQFYSYFDTNSFSNSVVTLAFEYLIYLPIFGFLFYFDNKHRYIDRRTGKKNINVIKSDIKKLIAAFAISEIVFSVSKVVIHFELLNNQIFEPYLASMIASLSAWVIFLIVINLSVRTVRLFKSR</sequence>
<dbReference type="EMBL" id="LR216287">
    <property type="protein sequence ID" value="VFJ15372.1"/>
    <property type="molecule type" value="Genomic_DNA"/>
</dbReference>
<dbReference type="OrthoDB" id="10920at2157"/>
<evidence type="ECO:0008006" key="4">
    <source>
        <dbReference type="Google" id="ProtNLM"/>
    </source>
</evidence>
<accession>A0A484IH66</accession>
<evidence type="ECO:0000256" key="1">
    <source>
        <dbReference type="SAM" id="Phobius"/>
    </source>
</evidence>
<keyword evidence="1" id="KW-0472">Membrane</keyword>
<dbReference type="GeneID" id="39422155"/>
<organism evidence="2 3">
    <name type="scientific">Candidatus Nitrosocosmicus franklandianus</name>
    <dbReference type="NCBI Taxonomy" id="1798806"/>
    <lineage>
        <taxon>Archaea</taxon>
        <taxon>Nitrososphaerota</taxon>
        <taxon>Nitrososphaeria</taxon>
        <taxon>Nitrososphaerales</taxon>
        <taxon>Nitrososphaeraceae</taxon>
        <taxon>Candidatus Nitrosocosmicus</taxon>
    </lineage>
</organism>
<evidence type="ECO:0000313" key="3">
    <source>
        <dbReference type="Proteomes" id="UP000294299"/>
    </source>
</evidence>
<dbReference type="AlphaFoldDB" id="A0A484IH66"/>
<evidence type="ECO:0000313" key="2">
    <source>
        <dbReference type="EMBL" id="VFJ15372.1"/>
    </source>
</evidence>
<feature type="transmembrane region" description="Helical" evidence="1">
    <location>
        <begin position="103"/>
        <end position="123"/>
    </location>
</feature>
<protein>
    <recommendedName>
        <fullName evidence="4">GtrA-like protein</fullName>
    </recommendedName>
</protein>
<keyword evidence="3" id="KW-1185">Reference proteome</keyword>
<dbReference type="KEGG" id="nfn:NFRAN_3054"/>
<gene>
    <name evidence="2" type="ORF">NFRAN_3054</name>
</gene>
<proteinExistence type="predicted"/>
<feature type="transmembrane region" description="Helical" evidence="1">
    <location>
        <begin position="57"/>
        <end position="77"/>
    </location>
</feature>
<name>A0A484IH66_9ARCH</name>
<dbReference type="Proteomes" id="UP000294299">
    <property type="component" value="Chromosome NFRAN"/>
</dbReference>
<dbReference type="RefSeq" id="WP_134485323.1">
    <property type="nucleotide sequence ID" value="NZ_LR216287.1"/>
</dbReference>